<gene>
    <name evidence="2" type="ORF">FAD_1428</name>
</gene>
<reference evidence="2 3" key="1">
    <citation type="submission" date="2011-10" db="EMBL/GenBank/DDBJ databases">
        <title>Metabolic and evolutionary patterns in the extreme acidophile Ferroplasma acidiphilum.</title>
        <authorList>
            <person name="Golyshina O.V."/>
            <person name="Kozyavkin S.A."/>
            <person name="Tatusov R.L."/>
            <person name="Slesarev A.I."/>
            <person name="Golyshin P.N."/>
        </authorList>
    </citation>
    <scope>NUCLEOTIDE SEQUENCE [LARGE SCALE GENOMIC DNA]</scope>
    <source>
        <strain evidence="3">Y</strain>
    </source>
</reference>
<dbReference type="OrthoDB" id="57486at2157"/>
<dbReference type="Proteomes" id="UP000192050">
    <property type="component" value="Chromosome"/>
</dbReference>
<name>A0A1V0N5B3_9ARCH</name>
<accession>A0A1V0N5B3</accession>
<dbReference type="Pfam" id="PF14145">
    <property type="entry name" value="YrhK"/>
    <property type="match status" value="1"/>
</dbReference>
<protein>
    <recommendedName>
        <fullName evidence="1">YrhK domain-containing protein</fullName>
    </recommendedName>
</protein>
<dbReference type="AlphaFoldDB" id="A0A1V0N5B3"/>
<sequence>MDNNSLGDPLYFLYAIQRSPYGFNLKWKHVKPLISYMFGKEVFENLKNDQVINTYNDENILEIINIPDIKYNIPDAEKEILFHKFIDFVSGNKLISGIMKIMYLDRKIAQFIIDILNQNPDKTMDDLVEASAFPIVNLPDFYYSKAFADYCKPYIENFNLDMKDILKYLGREWFVKLVIILREGTFNNNSFSKSMENNCHEFISGVREIIENDYLAEIIVNLDLFLSDRSVNRAIMNYASRSVKEKFIKRFYDWLSIANDIMVGLEFVIGSIFFLPSEKQYSTLGVYLFIIGSTQLLIRPMINIARRIHIFFLHKKI</sequence>
<proteinExistence type="predicted"/>
<dbReference type="InterPro" id="IPR025424">
    <property type="entry name" value="YrhK_domain"/>
</dbReference>
<keyword evidence="3" id="KW-1185">Reference proteome</keyword>
<dbReference type="EMBL" id="CP015363">
    <property type="protein sequence ID" value="ARD85286.1"/>
    <property type="molecule type" value="Genomic_DNA"/>
</dbReference>
<evidence type="ECO:0000259" key="1">
    <source>
        <dbReference type="Pfam" id="PF14145"/>
    </source>
</evidence>
<dbReference type="GeneID" id="60420015"/>
<evidence type="ECO:0000313" key="2">
    <source>
        <dbReference type="EMBL" id="ARD85286.1"/>
    </source>
</evidence>
<organism evidence="2 3">
    <name type="scientific">Ferroplasma acidiphilum</name>
    <dbReference type="NCBI Taxonomy" id="74969"/>
    <lineage>
        <taxon>Archaea</taxon>
        <taxon>Methanobacteriati</taxon>
        <taxon>Thermoplasmatota</taxon>
        <taxon>Thermoplasmata</taxon>
        <taxon>Thermoplasmatales</taxon>
        <taxon>Ferroplasmaceae</taxon>
        <taxon>Ferroplasma</taxon>
    </lineage>
</organism>
<dbReference type="KEGG" id="fai:FAD_1428"/>
<evidence type="ECO:0000313" key="3">
    <source>
        <dbReference type="Proteomes" id="UP000192050"/>
    </source>
</evidence>
<dbReference type="RefSeq" id="WP_196795589.1">
    <property type="nucleotide sequence ID" value="NZ_CP015363.1"/>
</dbReference>
<dbReference type="STRING" id="74969.FAD_1428"/>
<feature type="domain" description="YrhK" evidence="1">
    <location>
        <begin position="252"/>
        <end position="308"/>
    </location>
</feature>